<dbReference type="GO" id="GO:0031262">
    <property type="term" value="C:Ndc80 complex"/>
    <property type="evidence" value="ECO:0007669"/>
    <property type="project" value="InterPro"/>
</dbReference>
<dbReference type="PANTHER" id="PTHR10643">
    <property type="entry name" value="KINETOCHORE PROTEIN NDC80"/>
    <property type="match status" value="1"/>
</dbReference>
<protein>
    <submittedName>
        <fullName evidence="3">Kinetochore-associated Ndc80 complex subunit ndc80</fullName>
    </submittedName>
</protein>
<organism evidence="3 4">
    <name type="scientific">Rhodotorula mucilaginosa</name>
    <name type="common">Yeast</name>
    <name type="synonym">Rhodotorula rubra</name>
    <dbReference type="NCBI Taxonomy" id="5537"/>
    <lineage>
        <taxon>Eukaryota</taxon>
        <taxon>Fungi</taxon>
        <taxon>Dikarya</taxon>
        <taxon>Basidiomycota</taxon>
        <taxon>Pucciniomycotina</taxon>
        <taxon>Microbotryomycetes</taxon>
        <taxon>Sporidiobolales</taxon>
        <taxon>Sporidiobolaceae</taxon>
        <taxon>Rhodotorula</taxon>
    </lineage>
</organism>
<feature type="non-terminal residue" evidence="3">
    <location>
        <position position="439"/>
    </location>
</feature>
<reference evidence="3 4" key="1">
    <citation type="submission" date="2020-11" db="EMBL/GenBank/DDBJ databases">
        <title>Kefir isolates.</title>
        <authorList>
            <person name="Marcisauskas S."/>
            <person name="Kim Y."/>
            <person name="Blasche S."/>
        </authorList>
    </citation>
    <scope>NUCLEOTIDE SEQUENCE [LARGE SCALE GENOMIC DNA]</scope>
    <source>
        <strain evidence="3 4">KR</strain>
    </source>
</reference>
<dbReference type="AlphaFoldDB" id="A0A9P6W6M8"/>
<dbReference type="Proteomes" id="UP000777482">
    <property type="component" value="Unassembled WGS sequence"/>
</dbReference>
<dbReference type="InterPro" id="IPR005550">
    <property type="entry name" value="Kinetochore_Ndc80"/>
</dbReference>
<comment type="caution">
    <text evidence="3">The sequence shown here is derived from an EMBL/GenBank/DDBJ whole genome shotgun (WGS) entry which is preliminary data.</text>
</comment>
<evidence type="ECO:0000256" key="2">
    <source>
        <dbReference type="SAM" id="MobiDB-lite"/>
    </source>
</evidence>
<sequence>VYARFLNGEGEPLEPDNADSPTAFPEEEDQLRDVIEASSSVQRQRLEAIRAEHSNLAAQWDELQSVPDPIHAYSAHCTRLKSDVGKATDYIAKTKNTLAALAQQKADFEEDIQRALRDREEKREQQAQTERTIRGQKLTPLEIQNLSTERSALSRQMQDIQQRYRTAVSRTMNLEIDLNKRIDEATALAARYEEKAQPLGLLNGPLDGYEEVPFAQEINGASDNPVPEGLGTVVKPALSKLRQKTRDEIRDVNMTDFRIESELTKLKEILADLREKETVQVQELDVVDHEKGQMQEVRASSPSFFSGGCAYSSCKMMPQAMDRELATTGAELERLQNQVLAVQATMNDALAAANHRYEQRVVECAFLSNSLRRGGDDKLIAAVPVLRRRMAAYEQTSALRRKNRDALEQAIEQFMGYKEHMTDGTDRLATLLDEVAATV</sequence>
<dbReference type="EMBL" id="PUHQ01000017">
    <property type="protein sequence ID" value="KAG0663927.1"/>
    <property type="molecule type" value="Genomic_DNA"/>
</dbReference>
<keyword evidence="4" id="KW-1185">Reference proteome</keyword>
<name>A0A9P6W6M8_RHOMI</name>
<dbReference type="PANTHER" id="PTHR10643:SF2">
    <property type="entry name" value="KINETOCHORE PROTEIN NDC80 HOMOLOG"/>
    <property type="match status" value="1"/>
</dbReference>
<evidence type="ECO:0000256" key="1">
    <source>
        <dbReference type="SAM" id="Coils"/>
    </source>
</evidence>
<accession>A0A9P6W6M8</accession>
<feature type="coiled-coil region" evidence="1">
    <location>
        <begin position="91"/>
        <end position="195"/>
    </location>
</feature>
<proteinExistence type="predicted"/>
<dbReference type="GO" id="GO:0051315">
    <property type="term" value="P:attachment of mitotic spindle microtubules to kinetochore"/>
    <property type="evidence" value="ECO:0007669"/>
    <property type="project" value="InterPro"/>
</dbReference>
<evidence type="ECO:0000313" key="4">
    <source>
        <dbReference type="Proteomes" id="UP000777482"/>
    </source>
</evidence>
<dbReference type="OrthoDB" id="7459479at2759"/>
<feature type="region of interest" description="Disordered" evidence="2">
    <location>
        <begin position="1"/>
        <end position="27"/>
    </location>
</feature>
<gene>
    <name evidence="3" type="primary">NDC80</name>
    <name evidence="3" type="ORF">C6P46_002153</name>
</gene>
<keyword evidence="1" id="KW-0175">Coiled coil</keyword>
<evidence type="ECO:0000313" key="3">
    <source>
        <dbReference type="EMBL" id="KAG0663927.1"/>
    </source>
</evidence>